<dbReference type="HOGENOM" id="CLU_2835555_0_0_1"/>
<evidence type="ECO:0000313" key="2">
    <source>
        <dbReference type="EnsemblPlants" id="ONIVA12G06850.1"/>
    </source>
</evidence>
<dbReference type="Gramene" id="ONIVA12G06850.1">
    <property type="protein sequence ID" value="ONIVA12G06850.1"/>
    <property type="gene ID" value="ONIVA12G06850"/>
</dbReference>
<evidence type="ECO:0000313" key="3">
    <source>
        <dbReference type="Proteomes" id="UP000006591"/>
    </source>
</evidence>
<dbReference type="EnsemblPlants" id="ONIVA12G06850.1">
    <property type="protein sequence ID" value="ONIVA12G06850.1"/>
    <property type="gene ID" value="ONIVA12G06850"/>
</dbReference>
<reference evidence="2" key="2">
    <citation type="submission" date="2018-04" db="EMBL/GenBank/DDBJ databases">
        <title>OnivRS2 (Oryza nivara Reference Sequence Version 2).</title>
        <authorList>
            <person name="Zhang J."/>
            <person name="Kudrna D."/>
            <person name="Lee S."/>
            <person name="Talag J."/>
            <person name="Rajasekar S."/>
            <person name="Welchert J."/>
            <person name="Hsing Y.-I."/>
            <person name="Wing R.A."/>
        </authorList>
    </citation>
    <scope>NUCLEOTIDE SEQUENCE [LARGE SCALE GENOMIC DNA]</scope>
    <source>
        <strain evidence="2">SL10</strain>
    </source>
</reference>
<dbReference type="Proteomes" id="UP000006591">
    <property type="component" value="Chromosome 12"/>
</dbReference>
<organism evidence="2">
    <name type="scientific">Oryza nivara</name>
    <name type="common">Indian wild rice</name>
    <name type="synonym">Oryza sativa f. spontanea</name>
    <dbReference type="NCBI Taxonomy" id="4536"/>
    <lineage>
        <taxon>Eukaryota</taxon>
        <taxon>Viridiplantae</taxon>
        <taxon>Streptophyta</taxon>
        <taxon>Embryophyta</taxon>
        <taxon>Tracheophyta</taxon>
        <taxon>Spermatophyta</taxon>
        <taxon>Magnoliopsida</taxon>
        <taxon>Liliopsida</taxon>
        <taxon>Poales</taxon>
        <taxon>Poaceae</taxon>
        <taxon>BOP clade</taxon>
        <taxon>Oryzoideae</taxon>
        <taxon>Oryzeae</taxon>
        <taxon>Oryzinae</taxon>
        <taxon>Oryza</taxon>
    </lineage>
</organism>
<reference evidence="2" key="1">
    <citation type="submission" date="2015-04" db="UniProtKB">
        <authorList>
            <consortium name="EnsemblPlants"/>
        </authorList>
    </citation>
    <scope>IDENTIFICATION</scope>
    <source>
        <strain evidence="2">SL10</strain>
    </source>
</reference>
<proteinExistence type="predicted"/>
<name>A0A0E0J8F0_ORYNI</name>
<sequence>MPYRAPYSAAQLFHGRHVLTPSLPNQSQEEAGAASFCSTPPSQNPTKSRRLKLYTFYVDIRTVYWP</sequence>
<accession>A0A0E0J8F0</accession>
<feature type="region of interest" description="Disordered" evidence="1">
    <location>
        <begin position="23"/>
        <end position="46"/>
    </location>
</feature>
<keyword evidence="3" id="KW-1185">Reference proteome</keyword>
<evidence type="ECO:0000256" key="1">
    <source>
        <dbReference type="SAM" id="MobiDB-lite"/>
    </source>
</evidence>
<feature type="compositionally biased region" description="Polar residues" evidence="1">
    <location>
        <begin position="36"/>
        <end position="46"/>
    </location>
</feature>
<protein>
    <submittedName>
        <fullName evidence="2">Uncharacterized protein</fullName>
    </submittedName>
</protein>
<dbReference type="AlphaFoldDB" id="A0A0E0J8F0"/>